<dbReference type="Proteomes" id="UP000245137">
    <property type="component" value="Unassembled WGS sequence"/>
</dbReference>
<dbReference type="SUPFAM" id="SSF81301">
    <property type="entry name" value="Nucleotidyltransferase"/>
    <property type="match status" value="1"/>
</dbReference>
<dbReference type="InterPro" id="IPR032828">
    <property type="entry name" value="PolyA_RNA-bd"/>
</dbReference>
<evidence type="ECO:0000256" key="8">
    <source>
        <dbReference type="RuleBase" id="RU003953"/>
    </source>
</evidence>
<dbReference type="InterPro" id="IPR050264">
    <property type="entry name" value="Bact_CCA-adding_enz_type3_sf"/>
</dbReference>
<comment type="caution">
    <text evidence="11">The sequence shown here is derived from an EMBL/GenBank/DDBJ whole genome shotgun (WGS) entry which is preliminary data.</text>
</comment>
<reference evidence="11 12" key="1">
    <citation type="journal article" date="2018" name="Appl. Microbiol. Biotechnol.">
        <title>Co-cultivation of the strictly anaerobic methanogen Methanosarcina barkeri with aerobic methanotrophs in an oxygen-limited membrane bioreactor.</title>
        <authorList>
            <person name="In 't Zandt M.H."/>
            <person name="van den Bosch T.J.M."/>
            <person name="Rijkers R."/>
            <person name="van Kessel M.A.H.J."/>
            <person name="Jetten M.S.M."/>
            <person name="Welte C.U."/>
        </authorList>
    </citation>
    <scope>NUCLEOTIDE SEQUENCE [LARGE SCALE GENOMIC DNA]</scope>
    <source>
        <strain evidence="11 12">DSM 17706</strain>
    </source>
</reference>
<name>A0A2U1SNM8_METSR</name>
<gene>
    <name evidence="11" type="ORF">C5689_14075</name>
</gene>
<dbReference type="AlphaFoldDB" id="A0A2U1SNM8"/>
<dbReference type="InterPro" id="IPR002646">
    <property type="entry name" value="PolA_pol_head_dom"/>
</dbReference>
<evidence type="ECO:0000259" key="10">
    <source>
        <dbReference type="Pfam" id="PF12627"/>
    </source>
</evidence>
<dbReference type="PANTHER" id="PTHR46173:SF1">
    <property type="entry name" value="CCA TRNA NUCLEOTIDYLTRANSFERASE 1, MITOCHONDRIAL"/>
    <property type="match status" value="1"/>
</dbReference>
<keyword evidence="7" id="KW-0460">Magnesium</keyword>
<evidence type="ECO:0000256" key="3">
    <source>
        <dbReference type="ARBA" id="ARBA00022694"/>
    </source>
</evidence>
<evidence type="ECO:0000313" key="11">
    <source>
        <dbReference type="EMBL" id="PWB93219.1"/>
    </source>
</evidence>
<keyword evidence="12" id="KW-1185">Reference proteome</keyword>
<dbReference type="PANTHER" id="PTHR46173">
    <property type="entry name" value="CCA TRNA NUCLEOTIDYLTRANSFERASE 1, MITOCHONDRIAL"/>
    <property type="match status" value="1"/>
</dbReference>
<feature type="domain" description="tRNA nucleotidyltransferase/poly(A) polymerase RNA and SrmB- binding" evidence="10">
    <location>
        <begin position="191"/>
        <end position="230"/>
    </location>
</feature>
<dbReference type="GO" id="GO:0000166">
    <property type="term" value="F:nucleotide binding"/>
    <property type="evidence" value="ECO:0007669"/>
    <property type="project" value="UniProtKB-KW"/>
</dbReference>
<comment type="cofactor">
    <cofactor evidence="1">
        <name>Mg(2+)</name>
        <dbReference type="ChEBI" id="CHEBI:18420"/>
    </cofactor>
</comment>
<dbReference type="CDD" id="cd05398">
    <property type="entry name" value="NT_ClassII-CCAase"/>
    <property type="match status" value="1"/>
</dbReference>
<feature type="domain" description="Poly A polymerase head" evidence="9">
    <location>
        <begin position="26"/>
        <end position="147"/>
    </location>
</feature>
<evidence type="ECO:0000256" key="4">
    <source>
        <dbReference type="ARBA" id="ARBA00022695"/>
    </source>
</evidence>
<organism evidence="11 12">
    <name type="scientific">Methylosinus sporium</name>
    <dbReference type="NCBI Taxonomy" id="428"/>
    <lineage>
        <taxon>Bacteria</taxon>
        <taxon>Pseudomonadati</taxon>
        <taxon>Pseudomonadota</taxon>
        <taxon>Alphaproteobacteria</taxon>
        <taxon>Hyphomicrobiales</taxon>
        <taxon>Methylocystaceae</taxon>
        <taxon>Methylosinus</taxon>
    </lineage>
</organism>
<dbReference type="SUPFAM" id="SSF81891">
    <property type="entry name" value="Poly A polymerase C-terminal region-like"/>
    <property type="match status" value="1"/>
</dbReference>
<dbReference type="Pfam" id="PF01743">
    <property type="entry name" value="PolyA_pol"/>
    <property type="match status" value="1"/>
</dbReference>
<dbReference type="RefSeq" id="WP_108917905.1">
    <property type="nucleotide sequence ID" value="NZ_BGJY01000007.1"/>
</dbReference>
<evidence type="ECO:0000256" key="6">
    <source>
        <dbReference type="ARBA" id="ARBA00022741"/>
    </source>
</evidence>
<evidence type="ECO:0000313" key="12">
    <source>
        <dbReference type="Proteomes" id="UP000245137"/>
    </source>
</evidence>
<keyword evidence="5" id="KW-0479">Metal-binding</keyword>
<dbReference type="Gene3D" id="1.10.3090.10">
    <property type="entry name" value="cca-adding enzyme, domain 2"/>
    <property type="match status" value="1"/>
</dbReference>
<dbReference type="Gene3D" id="3.30.460.10">
    <property type="entry name" value="Beta Polymerase, domain 2"/>
    <property type="match status" value="1"/>
</dbReference>
<dbReference type="GO" id="GO:0008033">
    <property type="term" value="P:tRNA processing"/>
    <property type="evidence" value="ECO:0007669"/>
    <property type="project" value="UniProtKB-KW"/>
</dbReference>
<evidence type="ECO:0000256" key="2">
    <source>
        <dbReference type="ARBA" id="ARBA00022679"/>
    </source>
</evidence>
<dbReference type="EMBL" id="PUIV01000025">
    <property type="protein sequence ID" value="PWB93219.1"/>
    <property type="molecule type" value="Genomic_DNA"/>
</dbReference>
<keyword evidence="4 11" id="KW-0548">Nucleotidyltransferase</keyword>
<evidence type="ECO:0000256" key="1">
    <source>
        <dbReference type="ARBA" id="ARBA00001946"/>
    </source>
</evidence>
<dbReference type="InterPro" id="IPR043519">
    <property type="entry name" value="NT_sf"/>
</dbReference>
<keyword evidence="8" id="KW-0694">RNA-binding</keyword>
<comment type="similarity">
    <text evidence="8">Belongs to the tRNA nucleotidyltransferase/poly(A) polymerase family.</text>
</comment>
<dbReference type="OrthoDB" id="9805698at2"/>
<keyword evidence="2 8" id="KW-0808">Transferase</keyword>
<dbReference type="GO" id="GO:0046872">
    <property type="term" value="F:metal ion binding"/>
    <property type="evidence" value="ECO:0007669"/>
    <property type="project" value="UniProtKB-KW"/>
</dbReference>
<sequence length="414" mass="44612">MPIRLLDNPKIIRLLEALRATGGETRIVGGAVRDSLLGRAPHEIDLATTALPEAVTKAAEAAGLKSVPTGVEHGTITVVVEGTPFEVTTLREDVETYGRHAKVRFGDDFETDALRRDFTINALSLSQDGKLHDYAGGLADLEARRVRFIGDPAVRIAEDHLRVLRFFRFHAAFGEGALDAAGLHAAIIARASLAKLSGERIRAETLKLLAARRAVEVAREISQAGVLEVVVGATFPARLARLAAVEATLAHAVDPLLRLGALAALIPEDADRLRERLRLSNAEHRRLAHATRLLEGLHGAASPPSELELTRLLFEHGRQSARDALTLAHAESSAAPNAEFWLRAARFLAEASAPDFPVKAADLMARGLSPGRALGAVLKELQAKWIRAGFPRDPATVTRLVEEATREALPPKSQ</sequence>
<accession>A0A2U1SNM8</accession>
<keyword evidence="6" id="KW-0547">Nucleotide-binding</keyword>
<dbReference type="GO" id="GO:0000049">
    <property type="term" value="F:tRNA binding"/>
    <property type="evidence" value="ECO:0007669"/>
    <property type="project" value="TreeGrafter"/>
</dbReference>
<evidence type="ECO:0000259" key="9">
    <source>
        <dbReference type="Pfam" id="PF01743"/>
    </source>
</evidence>
<protein>
    <submittedName>
        <fullName evidence="11">Polynucleotide adenylyltransferase</fullName>
    </submittedName>
</protein>
<proteinExistence type="inferred from homology"/>
<keyword evidence="3" id="KW-0819">tRNA processing</keyword>
<dbReference type="GO" id="GO:0016779">
    <property type="term" value="F:nucleotidyltransferase activity"/>
    <property type="evidence" value="ECO:0007669"/>
    <property type="project" value="UniProtKB-KW"/>
</dbReference>
<evidence type="ECO:0000256" key="5">
    <source>
        <dbReference type="ARBA" id="ARBA00022723"/>
    </source>
</evidence>
<evidence type="ECO:0000256" key="7">
    <source>
        <dbReference type="ARBA" id="ARBA00022842"/>
    </source>
</evidence>
<dbReference type="Pfam" id="PF12627">
    <property type="entry name" value="PolyA_pol_RNAbd"/>
    <property type="match status" value="1"/>
</dbReference>